<reference evidence="2" key="3">
    <citation type="submission" date="2025-09" db="UniProtKB">
        <authorList>
            <consortium name="Ensembl"/>
        </authorList>
    </citation>
    <scope>IDENTIFICATION</scope>
</reference>
<organism evidence="2 3">
    <name type="scientific">Oreochromis niloticus</name>
    <name type="common">Nile tilapia</name>
    <name type="synonym">Tilapia nilotica</name>
    <dbReference type="NCBI Taxonomy" id="8128"/>
    <lineage>
        <taxon>Eukaryota</taxon>
        <taxon>Metazoa</taxon>
        <taxon>Chordata</taxon>
        <taxon>Craniata</taxon>
        <taxon>Vertebrata</taxon>
        <taxon>Euteleostomi</taxon>
        <taxon>Actinopterygii</taxon>
        <taxon>Neopterygii</taxon>
        <taxon>Teleostei</taxon>
        <taxon>Neoteleostei</taxon>
        <taxon>Acanthomorphata</taxon>
        <taxon>Ovalentaria</taxon>
        <taxon>Cichlomorphae</taxon>
        <taxon>Cichliformes</taxon>
        <taxon>Cichlidae</taxon>
        <taxon>African cichlids</taxon>
        <taxon>Pseudocrenilabrinae</taxon>
        <taxon>Oreochromini</taxon>
        <taxon>Oreochromis</taxon>
    </lineage>
</organism>
<dbReference type="KEGG" id="onl:102078079"/>
<gene>
    <name evidence="2" type="primary">lg11h14orf93</name>
</gene>
<dbReference type="InParanoid" id="A0A669C715"/>
<evidence type="ECO:0000256" key="1">
    <source>
        <dbReference type="SAM" id="MobiDB-lite"/>
    </source>
</evidence>
<feature type="region of interest" description="Disordered" evidence="1">
    <location>
        <begin position="1"/>
        <end position="25"/>
    </location>
</feature>
<dbReference type="PANTHER" id="PTHR14375">
    <property type="entry name" value="SIMILAR TO RIKEN CDNA 4931414P19"/>
    <property type="match status" value="1"/>
</dbReference>
<dbReference type="GeneTree" id="ENSGT00390000012708"/>
<dbReference type="OrthoDB" id="5989533at2759"/>
<proteinExistence type="predicted"/>
<evidence type="ECO:0000313" key="2">
    <source>
        <dbReference type="Ensembl" id="ENSONIP00000043940.1"/>
    </source>
</evidence>
<dbReference type="Ensembl" id="ENSONIT00000065132.1">
    <property type="protein sequence ID" value="ENSONIP00000043940.1"/>
    <property type="gene ID" value="ENSONIG00000027801.1"/>
</dbReference>
<dbReference type="OMA" id="GVTIDMM"/>
<dbReference type="Pfam" id="PF15394">
    <property type="entry name" value="DUF4616"/>
    <property type="match status" value="1"/>
</dbReference>
<name>A0A669C715_ORENI</name>
<dbReference type="InterPro" id="IPR028101">
    <property type="entry name" value="DUF4616"/>
</dbReference>
<sequence length="347" mass="38958">MPGRRFSSIAPGTPPHRPGLAAPDSRDHKLLTAVSGLSRQLARFAADVNEQLTAVNAKLHSIDERMTALEEVVNSRACVEEKRKRRAHNPKIAEAVRRFHNAKGNRKRYNPEEGLSSPHNEAVTSHLVQALAESPDLHNVARDAILSACKTYYETIRRNFRYSQPDLAAQAEAMKTAARSRQRRKRLLEARQGVLSADELDFWRGVTIDMMSDEEDGAVEGVAGWIVRPPSFRSKELTDLCATLQARLEANPKYTATHHRRLHIGPDSDRNPPNAYDPDAAKKHFKEHLIPKRAMNHHNFENNCTSYKAEELLSSPDDTDMSPLDEALAESPEHHSVDNEILRVTVA</sequence>
<reference evidence="3" key="1">
    <citation type="submission" date="2012-01" db="EMBL/GenBank/DDBJ databases">
        <title>The Genome Sequence of Oreochromis niloticus (Nile Tilapia).</title>
        <authorList>
            <consortium name="Broad Institute Genome Assembly Team"/>
            <consortium name="Broad Institute Sequencing Platform"/>
            <person name="Di Palma F."/>
            <person name="Johnson J."/>
            <person name="Lander E.S."/>
            <person name="Lindblad-Toh K."/>
        </authorList>
    </citation>
    <scope>NUCLEOTIDE SEQUENCE [LARGE SCALE GENOMIC DNA]</scope>
</reference>
<protein>
    <submittedName>
        <fullName evidence="2">Uncharacterized protein</fullName>
    </submittedName>
</protein>
<dbReference type="PANTHER" id="PTHR14375:SF2">
    <property type="entry name" value="SIMILAR TO RIKEN CDNA 4931414P19"/>
    <property type="match status" value="1"/>
</dbReference>
<dbReference type="AlphaFoldDB" id="A0A669C715"/>
<evidence type="ECO:0000313" key="3">
    <source>
        <dbReference type="Proteomes" id="UP000005207"/>
    </source>
</evidence>
<accession>A0A669C715</accession>
<keyword evidence="3" id="KW-1185">Reference proteome</keyword>
<dbReference type="Proteomes" id="UP000005207">
    <property type="component" value="Linkage group LG11"/>
</dbReference>
<reference evidence="2" key="2">
    <citation type="submission" date="2025-08" db="UniProtKB">
        <authorList>
            <consortium name="Ensembl"/>
        </authorList>
    </citation>
    <scope>IDENTIFICATION</scope>
</reference>
<dbReference type="GeneID" id="102078079"/>